<keyword evidence="3" id="KW-1185">Reference proteome</keyword>
<feature type="region of interest" description="Disordered" evidence="1">
    <location>
        <begin position="106"/>
        <end position="191"/>
    </location>
</feature>
<evidence type="ECO:0000256" key="1">
    <source>
        <dbReference type="SAM" id="MobiDB-lite"/>
    </source>
</evidence>
<dbReference type="KEGG" id="samy:DB32_003071"/>
<evidence type="ECO:0000313" key="2">
    <source>
        <dbReference type="EMBL" id="AKF05922.1"/>
    </source>
</evidence>
<protein>
    <submittedName>
        <fullName evidence="2">Uncharacterized protein</fullName>
    </submittedName>
</protein>
<organism evidence="2 3">
    <name type="scientific">Sandaracinus amylolyticus</name>
    <dbReference type="NCBI Taxonomy" id="927083"/>
    <lineage>
        <taxon>Bacteria</taxon>
        <taxon>Pseudomonadati</taxon>
        <taxon>Myxococcota</taxon>
        <taxon>Polyangia</taxon>
        <taxon>Polyangiales</taxon>
        <taxon>Sandaracinaceae</taxon>
        <taxon>Sandaracinus</taxon>
    </lineage>
</organism>
<accession>A0A0F6YHI8</accession>
<dbReference type="AlphaFoldDB" id="A0A0F6YHI8"/>
<feature type="compositionally biased region" description="Basic and acidic residues" evidence="1">
    <location>
        <begin position="160"/>
        <end position="174"/>
    </location>
</feature>
<feature type="compositionally biased region" description="Basic and acidic residues" evidence="1">
    <location>
        <begin position="132"/>
        <end position="153"/>
    </location>
</feature>
<dbReference type="EMBL" id="CP011125">
    <property type="protein sequence ID" value="AKF05922.1"/>
    <property type="molecule type" value="Genomic_DNA"/>
</dbReference>
<evidence type="ECO:0000313" key="3">
    <source>
        <dbReference type="Proteomes" id="UP000034883"/>
    </source>
</evidence>
<sequence length="191" mass="21086">MLEAWRARLCARGLRDAYDRMRRAMLGGELDLKQALAIAQSMDAAVDMLRETTKRLAPGSDLRRAAEETMAAFVEWRVASPRTDVSRRAAARFGARVIALEEAAKRASHGETASGAPDAPSSEPIEADETPIDARELERASRERIAMREKDVAAESAPPAKREPEPRRGPRERPSAPASSSRRRGRSRDRA</sequence>
<proteinExistence type="predicted"/>
<dbReference type="STRING" id="927083.DB32_003071"/>
<name>A0A0F6YHI8_9BACT</name>
<dbReference type="Proteomes" id="UP000034883">
    <property type="component" value="Chromosome"/>
</dbReference>
<reference evidence="2 3" key="1">
    <citation type="submission" date="2015-03" db="EMBL/GenBank/DDBJ databases">
        <title>Genome assembly of Sandaracinus amylolyticus DSM 53668.</title>
        <authorList>
            <person name="Sharma G."/>
            <person name="Subramanian S."/>
        </authorList>
    </citation>
    <scope>NUCLEOTIDE SEQUENCE [LARGE SCALE GENOMIC DNA]</scope>
    <source>
        <strain evidence="2 3">DSM 53668</strain>
    </source>
</reference>
<gene>
    <name evidence="2" type="ORF">DB32_003071</name>
</gene>
<feature type="compositionally biased region" description="Basic residues" evidence="1">
    <location>
        <begin position="181"/>
        <end position="191"/>
    </location>
</feature>